<proteinExistence type="predicted"/>
<keyword evidence="9 17" id="KW-0418">Kinase</keyword>
<dbReference type="InterPro" id="IPR050398">
    <property type="entry name" value="HssS/ArlS-like"/>
</dbReference>
<feature type="domain" description="HAMP" evidence="16">
    <location>
        <begin position="204"/>
        <end position="256"/>
    </location>
</feature>
<evidence type="ECO:0000313" key="17">
    <source>
        <dbReference type="EMBL" id="PWN06028.1"/>
    </source>
</evidence>
<dbReference type="RefSeq" id="WP_109647469.1">
    <property type="nucleotide sequence ID" value="NZ_QGGB01000008.1"/>
</dbReference>
<keyword evidence="8" id="KW-0547">Nucleotide-binding</keyword>
<dbReference type="InterPro" id="IPR005467">
    <property type="entry name" value="His_kinase_dom"/>
</dbReference>
<dbReference type="InterPro" id="IPR036890">
    <property type="entry name" value="HATPase_C_sf"/>
</dbReference>
<protein>
    <recommendedName>
        <fullName evidence="3">histidine kinase</fullName>
        <ecNumber evidence="3">2.7.13.3</ecNumber>
    </recommendedName>
</protein>
<evidence type="ECO:0000256" key="13">
    <source>
        <dbReference type="ARBA" id="ARBA00023136"/>
    </source>
</evidence>
<dbReference type="InterPro" id="IPR003660">
    <property type="entry name" value="HAMP_dom"/>
</dbReference>
<evidence type="ECO:0000256" key="12">
    <source>
        <dbReference type="ARBA" id="ARBA00023012"/>
    </source>
</evidence>
<sequence length="491" mass="55124">MRFLRESFYAKIALVFMALMILTGILFLWIGIHSSIEFRNETYQKVNRELASEMAKEFQPFLYEEIQADSIRSRIQYLKGINPQVDIYLLGGNGMIKDYYPSRLSADTLKRRVIDLEPLDEFLNGAKLPLLGQDPTSESGKKPFSVAPIQIMDETGCYLYVILGGENYQGIAASIQNSYIMNSMFIGLALTMLLTFMVGLIAFRWLTSRIRTMSETVAAFEQGQLDERIRPESDDEIGQLGNSFDQMADTILANMKELRKTDSLRRELVANISHDLRSPLASIQGYLETIYQKDSTLSAKDRNTYFETILRNTTKLNKLVADLFDLSRLDAQDVEPKLEPVSMAELTQDLVLQFKPIAKSNGITLVAEYDEKEPGKVKADIGLMERAITNLIDNALKNTPEGGKVTVSTRKQGSYVQLSISDTGKGISRENLNRIFDRFYQTDTSRSKGTGAGLGLSIVQKIIEIHGSTLSVDSIVDKGTTFYFSLKPHPG</sequence>
<feature type="transmembrane region" description="Helical" evidence="14">
    <location>
        <begin position="184"/>
        <end position="206"/>
    </location>
</feature>
<evidence type="ECO:0000256" key="4">
    <source>
        <dbReference type="ARBA" id="ARBA00022475"/>
    </source>
</evidence>
<dbReference type="SUPFAM" id="SSF158472">
    <property type="entry name" value="HAMP domain-like"/>
    <property type="match status" value="1"/>
</dbReference>
<evidence type="ECO:0000256" key="11">
    <source>
        <dbReference type="ARBA" id="ARBA00022989"/>
    </source>
</evidence>
<dbReference type="SMART" id="SM00388">
    <property type="entry name" value="HisKA"/>
    <property type="match status" value="1"/>
</dbReference>
<dbReference type="AlphaFoldDB" id="A0A316TQF1"/>
<dbReference type="PROSITE" id="PS50109">
    <property type="entry name" value="HIS_KIN"/>
    <property type="match status" value="1"/>
</dbReference>
<dbReference type="SMART" id="SM00387">
    <property type="entry name" value="HATPase_c"/>
    <property type="match status" value="1"/>
</dbReference>
<dbReference type="PRINTS" id="PR00344">
    <property type="entry name" value="BCTRLSENSOR"/>
</dbReference>
<keyword evidence="6" id="KW-0808">Transferase</keyword>
<dbReference type="FunFam" id="3.30.565.10:FF:000006">
    <property type="entry name" value="Sensor histidine kinase WalK"/>
    <property type="match status" value="1"/>
</dbReference>
<dbReference type="EC" id="2.7.13.3" evidence="3"/>
<dbReference type="PROSITE" id="PS50885">
    <property type="entry name" value="HAMP"/>
    <property type="match status" value="1"/>
</dbReference>
<keyword evidence="11 14" id="KW-1133">Transmembrane helix</keyword>
<dbReference type="GO" id="GO:0005524">
    <property type="term" value="F:ATP binding"/>
    <property type="evidence" value="ECO:0007669"/>
    <property type="project" value="UniProtKB-KW"/>
</dbReference>
<evidence type="ECO:0000256" key="2">
    <source>
        <dbReference type="ARBA" id="ARBA00004651"/>
    </source>
</evidence>
<keyword evidence="12" id="KW-0902">Two-component regulatory system</keyword>
<evidence type="ECO:0000256" key="7">
    <source>
        <dbReference type="ARBA" id="ARBA00022692"/>
    </source>
</evidence>
<dbReference type="CDD" id="cd00082">
    <property type="entry name" value="HisKA"/>
    <property type="match status" value="1"/>
</dbReference>
<dbReference type="Pfam" id="PF00512">
    <property type="entry name" value="HisKA"/>
    <property type="match status" value="1"/>
</dbReference>
<comment type="subcellular location">
    <subcellularLocation>
        <location evidence="2">Cell membrane</location>
        <topology evidence="2">Multi-pass membrane protein</topology>
    </subcellularLocation>
</comment>
<evidence type="ECO:0000256" key="14">
    <source>
        <dbReference type="SAM" id="Phobius"/>
    </source>
</evidence>
<keyword evidence="18" id="KW-1185">Reference proteome</keyword>
<evidence type="ECO:0000256" key="10">
    <source>
        <dbReference type="ARBA" id="ARBA00022840"/>
    </source>
</evidence>
<keyword evidence="13 14" id="KW-0472">Membrane</keyword>
<keyword evidence="7 14" id="KW-0812">Transmembrane</keyword>
<dbReference type="GO" id="GO:0000155">
    <property type="term" value="F:phosphorelay sensor kinase activity"/>
    <property type="evidence" value="ECO:0007669"/>
    <property type="project" value="InterPro"/>
</dbReference>
<name>A0A316TQF1_9BACT</name>
<comment type="caution">
    <text evidence="17">The sequence shown here is derived from an EMBL/GenBank/DDBJ whole genome shotgun (WGS) entry which is preliminary data.</text>
</comment>
<dbReference type="InterPro" id="IPR003661">
    <property type="entry name" value="HisK_dim/P_dom"/>
</dbReference>
<accession>A0A316TQF1</accession>
<dbReference type="InterPro" id="IPR003594">
    <property type="entry name" value="HATPase_dom"/>
</dbReference>
<organism evidence="17 18">
    <name type="scientific">Rhodohalobacter mucosus</name>
    <dbReference type="NCBI Taxonomy" id="2079485"/>
    <lineage>
        <taxon>Bacteria</taxon>
        <taxon>Pseudomonadati</taxon>
        <taxon>Balneolota</taxon>
        <taxon>Balneolia</taxon>
        <taxon>Balneolales</taxon>
        <taxon>Balneolaceae</taxon>
        <taxon>Rhodohalobacter</taxon>
    </lineage>
</organism>
<dbReference type="SUPFAM" id="SSF55874">
    <property type="entry name" value="ATPase domain of HSP90 chaperone/DNA topoisomerase II/histidine kinase"/>
    <property type="match status" value="1"/>
</dbReference>
<evidence type="ECO:0000256" key="9">
    <source>
        <dbReference type="ARBA" id="ARBA00022777"/>
    </source>
</evidence>
<dbReference type="Gene3D" id="3.30.565.10">
    <property type="entry name" value="Histidine kinase-like ATPase, C-terminal domain"/>
    <property type="match status" value="1"/>
</dbReference>
<dbReference type="SMART" id="SM00304">
    <property type="entry name" value="HAMP"/>
    <property type="match status" value="1"/>
</dbReference>
<dbReference type="Proteomes" id="UP000245533">
    <property type="component" value="Unassembled WGS sequence"/>
</dbReference>
<keyword evidence="5" id="KW-0597">Phosphoprotein</keyword>
<dbReference type="PANTHER" id="PTHR45528">
    <property type="entry name" value="SENSOR HISTIDINE KINASE CPXA"/>
    <property type="match status" value="1"/>
</dbReference>
<evidence type="ECO:0000256" key="5">
    <source>
        <dbReference type="ARBA" id="ARBA00022553"/>
    </source>
</evidence>
<evidence type="ECO:0000256" key="3">
    <source>
        <dbReference type="ARBA" id="ARBA00012438"/>
    </source>
</evidence>
<dbReference type="CDD" id="cd06225">
    <property type="entry name" value="HAMP"/>
    <property type="match status" value="1"/>
</dbReference>
<dbReference type="InterPro" id="IPR036097">
    <property type="entry name" value="HisK_dim/P_sf"/>
</dbReference>
<dbReference type="Pfam" id="PF02518">
    <property type="entry name" value="HATPase_c"/>
    <property type="match status" value="1"/>
</dbReference>
<dbReference type="Gene3D" id="6.10.340.10">
    <property type="match status" value="1"/>
</dbReference>
<dbReference type="EMBL" id="QGGB01000008">
    <property type="protein sequence ID" value="PWN06028.1"/>
    <property type="molecule type" value="Genomic_DNA"/>
</dbReference>
<dbReference type="GO" id="GO:0005886">
    <property type="term" value="C:plasma membrane"/>
    <property type="evidence" value="ECO:0007669"/>
    <property type="project" value="UniProtKB-SubCell"/>
</dbReference>
<gene>
    <name evidence="17" type="ORF">DDZ15_12680</name>
</gene>
<evidence type="ECO:0000256" key="1">
    <source>
        <dbReference type="ARBA" id="ARBA00000085"/>
    </source>
</evidence>
<reference evidence="17 18" key="1">
    <citation type="submission" date="2018-05" db="EMBL/GenBank/DDBJ databases">
        <title>Rhodohalobacter halophilus gen. nov., sp. nov., a moderately halophilic member of the family Balneolaceae.</title>
        <authorList>
            <person name="Liu Z.-W."/>
        </authorList>
    </citation>
    <scope>NUCLEOTIDE SEQUENCE [LARGE SCALE GENOMIC DNA]</scope>
    <source>
        <strain evidence="17 18">8A47</strain>
    </source>
</reference>
<dbReference type="OrthoDB" id="9808408at2"/>
<feature type="domain" description="Histidine kinase" evidence="15">
    <location>
        <begin position="271"/>
        <end position="490"/>
    </location>
</feature>
<dbReference type="CDD" id="cd00075">
    <property type="entry name" value="HATPase"/>
    <property type="match status" value="1"/>
</dbReference>
<dbReference type="Gene3D" id="1.10.287.130">
    <property type="match status" value="1"/>
</dbReference>
<evidence type="ECO:0000259" key="15">
    <source>
        <dbReference type="PROSITE" id="PS50109"/>
    </source>
</evidence>
<evidence type="ECO:0000256" key="6">
    <source>
        <dbReference type="ARBA" id="ARBA00022679"/>
    </source>
</evidence>
<evidence type="ECO:0000259" key="16">
    <source>
        <dbReference type="PROSITE" id="PS50885"/>
    </source>
</evidence>
<keyword evidence="10" id="KW-0067">ATP-binding</keyword>
<dbReference type="Pfam" id="PF00672">
    <property type="entry name" value="HAMP"/>
    <property type="match status" value="1"/>
</dbReference>
<dbReference type="SUPFAM" id="SSF47384">
    <property type="entry name" value="Homodimeric domain of signal transducing histidine kinase"/>
    <property type="match status" value="1"/>
</dbReference>
<evidence type="ECO:0000313" key="18">
    <source>
        <dbReference type="Proteomes" id="UP000245533"/>
    </source>
</evidence>
<evidence type="ECO:0000256" key="8">
    <source>
        <dbReference type="ARBA" id="ARBA00022741"/>
    </source>
</evidence>
<keyword evidence="4" id="KW-1003">Cell membrane</keyword>
<dbReference type="PANTHER" id="PTHR45528:SF1">
    <property type="entry name" value="SENSOR HISTIDINE KINASE CPXA"/>
    <property type="match status" value="1"/>
</dbReference>
<feature type="transmembrane region" description="Helical" evidence="14">
    <location>
        <begin position="12"/>
        <end position="32"/>
    </location>
</feature>
<dbReference type="InterPro" id="IPR004358">
    <property type="entry name" value="Sig_transdc_His_kin-like_C"/>
</dbReference>
<dbReference type="FunFam" id="1.10.287.130:FF:000008">
    <property type="entry name" value="Two-component sensor histidine kinase"/>
    <property type="match status" value="1"/>
</dbReference>
<comment type="catalytic activity">
    <reaction evidence="1">
        <text>ATP + protein L-histidine = ADP + protein N-phospho-L-histidine.</text>
        <dbReference type="EC" id="2.7.13.3"/>
    </reaction>
</comment>